<evidence type="ECO:0000313" key="2">
    <source>
        <dbReference type="EMBL" id="PIS18067.1"/>
    </source>
</evidence>
<dbReference type="GO" id="GO:0016740">
    <property type="term" value="F:transferase activity"/>
    <property type="evidence" value="ECO:0007669"/>
    <property type="project" value="UniProtKB-KW"/>
</dbReference>
<gene>
    <name evidence="2" type="ORF">COT54_01310</name>
</gene>
<reference evidence="3" key="1">
    <citation type="submission" date="2017-09" db="EMBL/GenBank/DDBJ databases">
        <title>Depth-based differentiation of microbial function through sediment-hosted aquifers and enrichment of novel symbionts in the deep terrestrial subsurface.</title>
        <authorList>
            <person name="Probst A.J."/>
            <person name="Ladd B."/>
            <person name="Jarett J.K."/>
            <person name="Geller-Mcgrath D.E."/>
            <person name="Sieber C.M.K."/>
            <person name="Emerson J.B."/>
            <person name="Anantharaman K."/>
            <person name="Thomas B.C."/>
            <person name="Malmstrom R."/>
            <person name="Stieglmeier M."/>
            <person name="Klingl A."/>
            <person name="Woyke T."/>
            <person name="Ryan C.M."/>
            <person name="Banfield J.F."/>
        </authorList>
    </citation>
    <scope>NUCLEOTIDE SEQUENCE [LARGE SCALE GENOMIC DNA]</scope>
</reference>
<dbReference type="Pfam" id="PF00535">
    <property type="entry name" value="Glycos_transf_2"/>
    <property type="match status" value="1"/>
</dbReference>
<dbReference type="CDD" id="cd06433">
    <property type="entry name" value="GT_2_WfgS_like"/>
    <property type="match status" value="1"/>
</dbReference>
<evidence type="ECO:0000313" key="3">
    <source>
        <dbReference type="Proteomes" id="UP000229574"/>
    </source>
</evidence>
<dbReference type="InterPro" id="IPR029044">
    <property type="entry name" value="Nucleotide-diphossugar_trans"/>
</dbReference>
<sequence>MKLPLISIVTPSYNQAQFIAATIDSVLSQDYPNLEYFVMDGGSTDGTIEILKSYGAKINWESNKDAGQADAINQGLRKSRGEILAYLNSDDIYLPGTLKRVGEYYARTQADWITGDCLTIDESGKPSKNNWLISGYKRFLMALYSPLTLRIADSMLPQPSTFWSRRAFKQVGEFNEKYHYVMDYDYWLRMAKYYRPHDLKTVLSGFRTHAGSKSETSRDQLMAEALLALKANGTKSWQITLHSLHSGLVRFIYNLLK</sequence>
<dbReference type="Proteomes" id="UP000229574">
    <property type="component" value="Unassembled WGS sequence"/>
</dbReference>
<dbReference type="PANTHER" id="PTHR22916:SF65">
    <property type="entry name" value="SLR1065 PROTEIN"/>
    <property type="match status" value="1"/>
</dbReference>
<dbReference type="AlphaFoldDB" id="A0A2H0WZM3"/>
<dbReference type="PANTHER" id="PTHR22916">
    <property type="entry name" value="GLYCOSYLTRANSFERASE"/>
    <property type="match status" value="1"/>
</dbReference>
<dbReference type="Gene3D" id="3.90.550.10">
    <property type="entry name" value="Spore Coat Polysaccharide Biosynthesis Protein SpsA, Chain A"/>
    <property type="match status" value="1"/>
</dbReference>
<dbReference type="EMBL" id="PEYY01000057">
    <property type="protein sequence ID" value="PIS18067.1"/>
    <property type="molecule type" value="Genomic_DNA"/>
</dbReference>
<evidence type="ECO:0000259" key="1">
    <source>
        <dbReference type="Pfam" id="PF00535"/>
    </source>
</evidence>
<keyword evidence="2" id="KW-0808">Transferase</keyword>
<dbReference type="SUPFAM" id="SSF53448">
    <property type="entry name" value="Nucleotide-diphospho-sugar transferases"/>
    <property type="match status" value="1"/>
</dbReference>
<organism evidence="2 3">
    <name type="scientific">Candidatus Collierbacteria bacterium CG09_land_8_20_14_0_10_46_12</name>
    <dbReference type="NCBI Taxonomy" id="1974533"/>
    <lineage>
        <taxon>Bacteria</taxon>
        <taxon>Candidatus Collieribacteriota</taxon>
    </lineage>
</organism>
<feature type="domain" description="Glycosyltransferase 2-like" evidence="1">
    <location>
        <begin position="7"/>
        <end position="138"/>
    </location>
</feature>
<protein>
    <submittedName>
        <fullName evidence="2">Glycosyltransferase</fullName>
    </submittedName>
</protein>
<comment type="caution">
    <text evidence="2">The sequence shown here is derived from an EMBL/GenBank/DDBJ whole genome shotgun (WGS) entry which is preliminary data.</text>
</comment>
<accession>A0A2H0WZM3</accession>
<dbReference type="InterPro" id="IPR001173">
    <property type="entry name" value="Glyco_trans_2-like"/>
</dbReference>
<proteinExistence type="predicted"/>
<name>A0A2H0WZM3_9BACT</name>